<feature type="transmembrane region" description="Helical" evidence="1">
    <location>
        <begin position="358"/>
        <end position="377"/>
    </location>
</feature>
<feature type="transmembrane region" description="Helical" evidence="1">
    <location>
        <begin position="6"/>
        <end position="24"/>
    </location>
</feature>
<protein>
    <submittedName>
        <fullName evidence="2">Choline transporter</fullName>
    </submittedName>
</protein>
<feature type="transmembrane region" description="Helical" evidence="1">
    <location>
        <begin position="334"/>
        <end position="352"/>
    </location>
</feature>
<keyword evidence="1" id="KW-0472">Membrane</keyword>
<evidence type="ECO:0000256" key="1">
    <source>
        <dbReference type="SAM" id="Phobius"/>
    </source>
</evidence>
<feature type="transmembrane region" description="Helical" evidence="1">
    <location>
        <begin position="238"/>
        <end position="257"/>
    </location>
</feature>
<dbReference type="OrthoDB" id="5596354at2"/>
<comment type="caution">
    <text evidence="2">The sequence shown here is derived from an EMBL/GenBank/DDBJ whole genome shotgun (WGS) entry which is preliminary data.</text>
</comment>
<feature type="transmembrane region" description="Helical" evidence="1">
    <location>
        <begin position="153"/>
        <end position="171"/>
    </location>
</feature>
<keyword evidence="1" id="KW-1133">Transmembrane helix</keyword>
<keyword evidence="3" id="KW-1185">Reference proteome</keyword>
<feature type="transmembrane region" description="Helical" evidence="1">
    <location>
        <begin position="121"/>
        <end position="141"/>
    </location>
</feature>
<proteinExistence type="predicted"/>
<feature type="transmembrane region" description="Helical" evidence="1">
    <location>
        <begin position="264"/>
        <end position="287"/>
    </location>
</feature>
<feature type="transmembrane region" description="Helical" evidence="1">
    <location>
        <begin position="36"/>
        <end position="58"/>
    </location>
</feature>
<feature type="transmembrane region" description="Helical" evidence="1">
    <location>
        <begin position="78"/>
        <end position="101"/>
    </location>
</feature>
<dbReference type="EMBL" id="PIPL01000001">
    <property type="protein sequence ID" value="RUO25506.1"/>
    <property type="molecule type" value="Genomic_DNA"/>
</dbReference>
<name>A0A432W6A3_9GAMM</name>
<feature type="transmembrane region" description="Helical" evidence="1">
    <location>
        <begin position="293"/>
        <end position="313"/>
    </location>
</feature>
<evidence type="ECO:0000313" key="2">
    <source>
        <dbReference type="EMBL" id="RUO25506.1"/>
    </source>
</evidence>
<sequence length="396" mass="44751">MLTLVGVGMICSLTIVVIILLRWGQLPLQGKIPVSTWVFVAILFTSGLDVGLIMFPLTEFPVYDNLEENGEYAFANPLAIEFGFWGFMIWAIYFLTCFYFCALEPKLQFFQITWVKWLNNIVIIGTCAFTAHLLFANLSWYLPALAGDNDFSYIYLAIVGLTILAAVYSSTELKFVKILSISSGGLFFILTISLGTYAMMQPGIDAGDYLNTLPLLTDYFAHLHEFVLPINDYHAFYLFWWFAWSIMIGQFTARFVGNMRTITLFLHMLIWPSISLALWFSVLYLFYTNGIDTSGAINLAMVAVGIVFVLNSLDSLIRLYSDNLNLTVARYGKPRYILLHATLMMSLTTLFGLQFIRIQWVGAIVIGIGFCCAIYLAKSDKRAQLPAADVLMKLKR</sequence>
<organism evidence="2 3">
    <name type="scientific">Aliidiomarina minuta</name>
    <dbReference type="NCBI Taxonomy" id="880057"/>
    <lineage>
        <taxon>Bacteria</taxon>
        <taxon>Pseudomonadati</taxon>
        <taxon>Pseudomonadota</taxon>
        <taxon>Gammaproteobacteria</taxon>
        <taxon>Alteromonadales</taxon>
        <taxon>Idiomarinaceae</taxon>
        <taxon>Aliidiomarina</taxon>
    </lineage>
</organism>
<evidence type="ECO:0000313" key="3">
    <source>
        <dbReference type="Proteomes" id="UP000288293"/>
    </source>
</evidence>
<keyword evidence="1" id="KW-0812">Transmembrane</keyword>
<dbReference type="Proteomes" id="UP000288293">
    <property type="component" value="Unassembled WGS sequence"/>
</dbReference>
<feature type="transmembrane region" description="Helical" evidence="1">
    <location>
        <begin position="178"/>
        <end position="200"/>
    </location>
</feature>
<reference evidence="2 3" key="1">
    <citation type="journal article" date="2011" name="Front. Microbiol.">
        <title>Genomic signatures of strain selection and enhancement in Bacillus atrophaeus var. globigii, a historical biowarfare simulant.</title>
        <authorList>
            <person name="Gibbons H.S."/>
            <person name="Broomall S.M."/>
            <person name="McNew L.A."/>
            <person name="Daligault H."/>
            <person name="Chapman C."/>
            <person name="Bruce D."/>
            <person name="Karavis M."/>
            <person name="Krepps M."/>
            <person name="McGregor P.A."/>
            <person name="Hong C."/>
            <person name="Park K.H."/>
            <person name="Akmal A."/>
            <person name="Feldman A."/>
            <person name="Lin J.S."/>
            <person name="Chang W.E."/>
            <person name="Higgs B.W."/>
            <person name="Demirev P."/>
            <person name="Lindquist J."/>
            <person name="Liem A."/>
            <person name="Fochler E."/>
            <person name="Read T.D."/>
            <person name="Tapia R."/>
            <person name="Johnson S."/>
            <person name="Bishop-Lilly K.A."/>
            <person name="Detter C."/>
            <person name="Han C."/>
            <person name="Sozhamannan S."/>
            <person name="Rosenzweig C.N."/>
            <person name="Skowronski E.W."/>
        </authorList>
    </citation>
    <scope>NUCLEOTIDE SEQUENCE [LARGE SCALE GENOMIC DNA]</scope>
    <source>
        <strain evidence="2 3">MLST1</strain>
    </source>
</reference>
<accession>A0A432W6A3</accession>
<gene>
    <name evidence="2" type="ORF">CWE09_01855</name>
</gene>
<dbReference type="AlphaFoldDB" id="A0A432W6A3"/>